<evidence type="ECO:0008006" key="3">
    <source>
        <dbReference type="Google" id="ProtNLM"/>
    </source>
</evidence>
<protein>
    <recommendedName>
        <fullName evidence="3">AUGMIN subunit 5</fullName>
    </recommendedName>
</protein>
<keyword evidence="2" id="KW-1185">Reference proteome</keyword>
<dbReference type="OrthoDB" id="1459749at2759"/>
<comment type="caution">
    <text evidence="1">The sequence shown here is derived from an EMBL/GenBank/DDBJ whole genome shotgun (WGS) entry which is preliminary data.</text>
</comment>
<dbReference type="Proteomes" id="UP000257109">
    <property type="component" value="Unassembled WGS sequence"/>
</dbReference>
<proteinExistence type="predicted"/>
<feature type="non-terminal residue" evidence="1">
    <location>
        <position position="1"/>
    </location>
</feature>
<evidence type="ECO:0000313" key="2">
    <source>
        <dbReference type="Proteomes" id="UP000257109"/>
    </source>
</evidence>
<sequence>MASCLQAANQEICAKRIERDQATTEKEQLKEALTHLLEEELARAKLSKEYLVDQRCESIFELVKAGAKADEAKAQSQATIQESKTTLEGWKQRCYDIADAAEEFVKIAWLANQALMDIPRSLRIAEGMVDPFRTPREISQFLELCRELYDTMKEMSAPP</sequence>
<evidence type="ECO:0000313" key="1">
    <source>
        <dbReference type="EMBL" id="RDX90243.1"/>
    </source>
</evidence>
<gene>
    <name evidence="1" type="ORF">CR513_27911</name>
</gene>
<reference evidence="1" key="1">
    <citation type="submission" date="2018-05" db="EMBL/GenBank/DDBJ databases">
        <title>Draft genome of Mucuna pruriens seed.</title>
        <authorList>
            <person name="Nnadi N.E."/>
            <person name="Vos R."/>
            <person name="Hasami M.H."/>
            <person name="Devisetty U.K."/>
            <person name="Aguiy J.C."/>
        </authorList>
    </citation>
    <scope>NUCLEOTIDE SEQUENCE [LARGE SCALE GENOMIC DNA]</scope>
    <source>
        <strain evidence="1">JCA_2017</strain>
    </source>
</reference>
<dbReference type="AlphaFoldDB" id="A0A371GIU4"/>
<accession>A0A371GIU4</accession>
<dbReference type="EMBL" id="QJKJ01005446">
    <property type="protein sequence ID" value="RDX90243.1"/>
    <property type="molecule type" value="Genomic_DNA"/>
</dbReference>
<name>A0A371GIU4_MUCPR</name>
<organism evidence="1 2">
    <name type="scientific">Mucuna pruriens</name>
    <name type="common">Velvet bean</name>
    <name type="synonym">Dolichos pruriens</name>
    <dbReference type="NCBI Taxonomy" id="157652"/>
    <lineage>
        <taxon>Eukaryota</taxon>
        <taxon>Viridiplantae</taxon>
        <taxon>Streptophyta</taxon>
        <taxon>Embryophyta</taxon>
        <taxon>Tracheophyta</taxon>
        <taxon>Spermatophyta</taxon>
        <taxon>Magnoliopsida</taxon>
        <taxon>eudicotyledons</taxon>
        <taxon>Gunneridae</taxon>
        <taxon>Pentapetalae</taxon>
        <taxon>rosids</taxon>
        <taxon>fabids</taxon>
        <taxon>Fabales</taxon>
        <taxon>Fabaceae</taxon>
        <taxon>Papilionoideae</taxon>
        <taxon>50 kb inversion clade</taxon>
        <taxon>NPAAA clade</taxon>
        <taxon>indigoferoid/millettioid clade</taxon>
        <taxon>Phaseoleae</taxon>
        <taxon>Mucuna</taxon>
    </lineage>
</organism>